<proteinExistence type="predicted"/>
<dbReference type="EMBL" id="ML977599">
    <property type="protein sequence ID" value="KAF1999030.1"/>
    <property type="molecule type" value="Genomic_DNA"/>
</dbReference>
<reference evidence="1" key="1">
    <citation type="journal article" date="2020" name="Stud. Mycol.">
        <title>101 Dothideomycetes genomes: a test case for predicting lifestyles and emergence of pathogens.</title>
        <authorList>
            <person name="Haridas S."/>
            <person name="Albert R."/>
            <person name="Binder M."/>
            <person name="Bloem J."/>
            <person name="Labutti K."/>
            <person name="Salamov A."/>
            <person name="Andreopoulos B."/>
            <person name="Baker S."/>
            <person name="Barry K."/>
            <person name="Bills G."/>
            <person name="Bluhm B."/>
            <person name="Cannon C."/>
            <person name="Castanera R."/>
            <person name="Culley D."/>
            <person name="Daum C."/>
            <person name="Ezra D."/>
            <person name="Gonzalez J."/>
            <person name="Henrissat B."/>
            <person name="Kuo A."/>
            <person name="Liang C."/>
            <person name="Lipzen A."/>
            <person name="Lutzoni F."/>
            <person name="Magnuson J."/>
            <person name="Mondo S."/>
            <person name="Nolan M."/>
            <person name="Ohm R."/>
            <person name="Pangilinan J."/>
            <person name="Park H.-J."/>
            <person name="Ramirez L."/>
            <person name="Alfaro M."/>
            <person name="Sun H."/>
            <person name="Tritt A."/>
            <person name="Yoshinaga Y."/>
            <person name="Zwiers L.-H."/>
            <person name="Turgeon B."/>
            <person name="Goodwin S."/>
            <person name="Spatafora J."/>
            <person name="Crous P."/>
            <person name="Grigoriev I."/>
        </authorList>
    </citation>
    <scope>NUCLEOTIDE SEQUENCE</scope>
    <source>
        <strain evidence="1">CBS 123094</strain>
    </source>
</reference>
<evidence type="ECO:0000313" key="1">
    <source>
        <dbReference type="EMBL" id="KAF1999030.1"/>
    </source>
</evidence>
<evidence type="ECO:0000313" key="2">
    <source>
        <dbReference type="Proteomes" id="UP000799779"/>
    </source>
</evidence>
<keyword evidence="2" id="KW-1185">Reference proteome</keyword>
<name>A0A6A5WAW7_9PLEO</name>
<accession>A0A6A5WAW7</accession>
<dbReference type="Proteomes" id="UP000799779">
    <property type="component" value="Unassembled WGS sequence"/>
</dbReference>
<dbReference type="AlphaFoldDB" id="A0A6A5WAW7"/>
<organism evidence="1 2">
    <name type="scientific">Amniculicola lignicola CBS 123094</name>
    <dbReference type="NCBI Taxonomy" id="1392246"/>
    <lineage>
        <taxon>Eukaryota</taxon>
        <taxon>Fungi</taxon>
        <taxon>Dikarya</taxon>
        <taxon>Ascomycota</taxon>
        <taxon>Pezizomycotina</taxon>
        <taxon>Dothideomycetes</taxon>
        <taxon>Pleosporomycetidae</taxon>
        <taxon>Pleosporales</taxon>
        <taxon>Amniculicolaceae</taxon>
        <taxon>Amniculicola</taxon>
    </lineage>
</organism>
<sequence>MSAANSRVMASHNDCLVLFDLLAEVCKYIYELVINSHDFHTLNLNIGKPFVEFMYFVLKSFKLVIGHPYHVDNLVEILEALPLKRGLHMIREAHFTHFDTANGPELDSSLLEVLTRATRLAKLKIDLNWSAGRGSKSISRGRRTFVVYNEDSGSQFGYDWSLTETFKMKELVTLEIEATGESRPGRISDV</sequence>
<protein>
    <submittedName>
        <fullName evidence="1">Uncharacterized protein</fullName>
    </submittedName>
</protein>
<gene>
    <name evidence="1" type="ORF">P154DRAFT_535899</name>
</gene>